<feature type="transmembrane region" description="Helical" evidence="1">
    <location>
        <begin position="28"/>
        <end position="44"/>
    </location>
</feature>
<feature type="chain" id="PRO_5046421493" evidence="2">
    <location>
        <begin position="19"/>
        <end position="210"/>
    </location>
</feature>
<proteinExistence type="predicted"/>
<gene>
    <name evidence="3" type="ORF">BJX67DRAFT_308750</name>
</gene>
<evidence type="ECO:0000313" key="4">
    <source>
        <dbReference type="Proteomes" id="UP001610432"/>
    </source>
</evidence>
<keyword evidence="2" id="KW-0732">Signal</keyword>
<evidence type="ECO:0000313" key="3">
    <source>
        <dbReference type="EMBL" id="KAL2870181.1"/>
    </source>
</evidence>
<feature type="signal peptide" evidence="2">
    <location>
        <begin position="1"/>
        <end position="18"/>
    </location>
</feature>
<dbReference type="EMBL" id="JBFXLQ010000007">
    <property type="protein sequence ID" value="KAL2870181.1"/>
    <property type="molecule type" value="Genomic_DNA"/>
</dbReference>
<comment type="caution">
    <text evidence="3">The sequence shown here is derived from an EMBL/GenBank/DDBJ whole genome shotgun (WGS) entry which is preliminary data.</text>
</comment>
<dbReference type="RefSeq" id="XP_070889160.1">
    <property type="nucleotide sequence ID" value="XM_071027107.1"/>
</dbReference>
<name>A0ABR4M056_9EURO</name>
<protein>
    <submittedName>
        <fullName evidence="3">Uncharacterized protein</fullName>
    </submittedName>
</protein>
<reference evidence="3 4" key="1">
    <citation type="submission" date="2024-07" db="EMBL/GenBank/DDBJ databases">
        <title>Section-level genome sequencing and comparative genomics of Aspergillus sections Usti and Cavernicolus.</title>
        <authorList>
            <consortium name="Lawrence Berkeley National Laboratory"/>
            <person name="Nybo J.L."/>
            <person name="Vesth T.C."/>
            <person name="Theobald S."/>
            <person name="Frisvad J.C."/>
            <person name="Larsen T.O."/>
            <person name="Kjaerboelling I."/>
            <person name="Rothschild-Mancinelli K."/>
            <person name="Lyhne E.K."/>
            <person name="Kogle M.E."/>
            <person name="Barry K."/>
            <person name="Clum A."/>
            <person name="Na H."/>
            <person name="Ledsgaard L."/>
            <person name="Lin J."/>
            <person name="Lipzen A."/>
            <person name="Kuo A."/>
            <person name="Riley R."/>
            <person name="Mondo S."/>
            <person name="Labutti K."/>
            <person name="Haridas S."/>
            <person name="Pangalinan J."/>
            <person name="Salamov A.A."/>
            <person name="Simmons B.A."/>
            <person name="Magnuson J.K."/>
            <person name="Chen J."/>
            <person name="Drula E."/>
            <person name="Henrissat B."/>
            <person name="Wiebenga A."/>
            <person name="Lubbers R.J."/>
            <person name="Gomes A.C."/>
            <person name="Macurrencykelacurrency M.R."/>
            <person name="Stajich J."/>
            <person name="Grigoriev I.V."/>
            <person name="Mortensen U.H."/>
            <person name="De Vries R.P."/>
            <person name="Baker S.E."/>
            <person name="Andersen M.R."/>
        </authorList>
    </citation>
    <scope>NUCLEOTIDE SEQUENCE [LARGE SCALE GENOMIC DNA]</scope>
    <source>
        <strain evidence="3 4">CBS 449.75</strain>
    </source>
</reference>
<accession>A0ABR4M056</accession>
<evidence type="ECO:0000256" key="1">
    <source>
        <dbReference type="SAM" id="Phobius"/>
    </source>
</evidence>
<evidence type="ECO:0000256" key="2">
    <source>
        <dbReference type="SAM" id="SignalP"/>
    </source>
</evidence>
<organism evidence="3 4">
    <name type="scientific">Aspergillus lucknowensis</name>
    <dbReference type="NCBI Taxonomy" id="176173"/>
    <lineage>
        <taxon>Eukaryota</taxon>
        <taxon>Fungi</taxon>
        <taxon>Dikarya</taxon>
        <taxon>Ascomycota</taxon>
        <taxon>Pezizomycotina</taxon>
        <taxon>Eurotiomycetes</taxon>
        <taxon>Eurotiomycetidae</taxon>
        <taxon>Eurotiales</taxon>
        <taxon>Aspergillaceae</taxon>
        <taxon>Aspergillus</taxon>
        <taxon>Aspergillus subgen. Nidulantes</taxon>
    </lineage>
</organism>
<keyword evidence="4" id="KW-1185">Reference proteome</keyword>
<keyword evidence="1" id="KW-1133">Transmembrane helix</keyword>
<dbReference type="Proteomes" id="UP001610432">
    <property type="component" value="Unassembled WGS sequence"/>
</dbReference>
<keyword evidence="1" id="KW-0472">Membrane</keyword>
<dbReference type="GeneID" id="98142179"/>
<keyword evidence="1" id="KW-0812">Transmembrane</keyword>
<sequence>MLLCIADLLSSVLDGSSAASAKETALIGPVLTVILVLFTIRAWFRIPQMDGRDARCSGATGGPILPLLIKKRNSHPHAFVVHCSASQPQVFRLTVTISRMLRWASQRPSSLGSPRPRSETWKNGGPTSISRWQLIRQTLCSLLISVRSKNKCDSPVITDTALWRDVIDPKAFVRKRGDGGGGGMTVASGGDIGCGRESWKKRDWRKGRAN</sequence>